<name>A0A1T2K6T5_SOVGS</name>
<dbReference type="CDD" id="cd07989">
    <property type="entry name" value="LPLAT_AGPAT-like"/>
    <property type="match status" value="1"/>
</dbReference>
<feature type="transmembrane region" description="Helical" evidence="4">
    <location>
        <begin position="110"/>
        <end position="128"/>
    </location>
</feature>
<organism evidence="6 7">
    <name type="scientific">Solemya velum gill symbiont</name>
    <dbReference type="NCBI Taxonomy" id="2340"/>
    <lineage>
        <taxon>Bacteria</taxon>
        <taxon>Pseudomonadati</taxon>
        <taxon>Pseudomonadota</taxon>
        <taxon>Gammaproteobacteria</taxon>
        <taxon>sulfur-oxidizing symbionts</taxon>
    </lineage>
</organism>
<evidence type="ECO:0000313" key="6">
    <source>
        <dbReference type="EMBL" id="OOY36344.1"/>
    </source>
</evidence>
<sequence>MRANGRDKMMARSIIYFVLMALSIIFYGLPLSLVGWLVPVSMRNRLANNWAQVNLFLLKHICHLDYRVQGKEYLPDGAAIVMSKHQSTWETISLRHIIGGNQSWVLKRELMWVPIFGWAMFFMSPIAINRKAGRKAVKQVVTQGTDYLEKGHRIIIFPEGTRTPFGSHGRYGVGGALLAEHSGYAVTPVAHNAGLFWARRGITKHPGTIDVVIGEPIETQGKSAKQVIREVEAWIESTMDTLPSTREQEQPE</sequence>
<evidence type="ECO:0000313" key="7">
    <source>
        <dbReference type="Proteomes" id="UP000190962"/>
    </source>
</evidence>
<evidence type="ECO:0000256" key="3">
    <source>
        <dbReference type="ARBA" id="ARBA00023315"/>
    </source>
</evidence>
<keyword evidence="3 6" id="KW-0012">Acyltransferase</keyword>
<proteinExistence type="predicted"/>
<dbReference type="InterPro" id="IPR002123">
    <property type="entry name" value="Plipid/glycerol_acylTrfase"/>
</dbReference>
<keyword evidence="4" id="KW-0812">Transmembrane</keyword>
<reference evidence="6 7" key="1">
    <citation type="submission" date="2016-11" db="EMBL/GenBank/DDBJ databases">
        <title>Mixed transmission modes and dynamic genome evolution in an obligate animal-bacterial symbiosis.</title>
        <authorList>
            <person name="Russell S.L."/>
            <person name="Corbett-Detig R.B."/>
            <person name="Cavanaugh C.M."/>
        </authorList>
    </citation>
    <scope>NUCLEOTIDE SEQUENCE [LARGE SCALE GENOMIC DNA]</scope>
    <source>
        <strain evidence="6">MA-KB16</strain>
    </source>
</reference>
<dbReference type="Pfam" id="PF01553">
    <property type="entry name" value="Acyltransferase"/>
    <property type="match status" value="1"/>
</dbReference>
<keyword evidence="4" id="KW-1133">Transmembrane helix</keyword>
<dbReference type="Proteomes" id="UP000190962">
    <property type="component" value="Unassembled WGS sequence"/>
</dbReference>
<dbReference type="SMART" id="SM00563">
    <property type="entry name" value="PlsC"/>
    <property type="match status" value="1"/>
</dbReference>
<keyword evidence="4" id="KW-0472">Membrane</keyword>
<dbReference type="PANTHER" id="PTHR10434">
    <property type="entry name" value="1-ACYL-SN-GLYCEROL-3-PHOSPHATE ACYLTRANSFERASE"/>
    <property type="match status" value="1"/>
</dbReference>
<dbReference type="GO" id="GO:0006654">
    <property type="term" value="P:phosphatidic acid biosynthetic process"/>
    <property type="evidence" value="ECO:0007669"/>
    <property type="project" value="TreeGrafter"/>
</dbReference>
<dbReference type="EMBL" id="MPNX01000001">
    <property type="protein sequence ID" value="OOY36344.1"/>
    <property type="molecule type" value="Genomic_DNA"/>
</dbReference>
<dbReference type="AlphaFoldDB" id="A0A1T2K6T5"/>
<evidence type="ECO:0000256" key="1">
    <source>
        <dbReference type="ARBA" id="ARBA00005189"/>
    </source>
</evidence>
<feature type="transmembrane region" description="Helical" evidence="4">
    <location>
        <begin position="14"/>
        <end position="38"/>
    </location>
</feature>
<dbReference type="SUPFAM" id="SSF69593">
    <property type="entry name" value="Glycerol-3-phosphate (1)-acyltransferase"/>
    <property type="match status" value="1"/>
</dbReference>
<protein>
    <submittedName>
        <fullName evidence="6">1-acyl-sn-glycerol-3-phosphate acyltransferase</fullName>
    </submittedName>
</protein>
<evidence type="ECO:0000256" key="2">
    <source>
        <dbReference type="ARBA" id="ARBA00022679"/>
    </source>
</evidence>
<comment type="pathway">
    <text evidence="1">Lipid metabolism.</text>
</comment>
<accession>A0A1T2K6T5</accession>
<evidence type="ECO:0000259" key="5">
    <source>
        <dbReference type="SMART" id="SM00563"/>
    </source>
</evidence>
<comment type="caution">
    <text evidence="6">The sequence shown here is derived from an EMBL/GenBank/DDBJ whole genome shotgun (WGS) entry which is preliminary data.</text>
</comment>
<evidence type="ECO:0000256" key="4">
    <source>
        <dbReference type="SAM" id="Phobius"/>
    </source>
</evidence>
<feature type="domain" description="Phospholipid/glycerol acyltransferase" evidence="5">
    <location>
        <begin position="79"/>
        <end position="194"/>
    </location>
</feature>
<dbReference type="GO" id="GO:0003841">
    <property type="term" value="F:1-acylglycerol-3-phosphate O-acyltransferase activity"/>
    <property type="evidence" value="ECO:0007669"/>
    <property type="project" value="TreeGrafter"/>
</dbReference>
<dbReference type="PANTHER" id="PTHR10434:SF40">
    <property type="entry name" value="1-ACYL-SN-GLYCEROL-3-PHOSPHATE ACYLTRANSFERASE"/>
    <property type="match status" value="1"/>
</dbReference>
<gene>
    <name evidence="6" type="ORF">BOV88_01810</name>
</gene>
<keyword evidence="2 6" id="KW-0808">Transferase</keyword>